<dbReference type="GO" id="GO:0006032">
    <property type="term" value="P:chitin catabolic process"/>
    <property type="evidence" value="ECO:0007669"/>
    <property type="project" value="UniProtKB-KW"/>
</dbReference>
<dbReference type="GO" id="GO:0008843">
    <property type="term" value="F:endochitinase activity"/>
    <property type="evidence" value="ECO:0007669"/>
    <property type="project" value="UniProtKB-EC"/>
</dbReference>
<dbReference type="InterPro" id="IPR029070">
    <property type="entry name" value="Chitinase_insertion_sf"/>
</dbReference>
<dbReference type="SUPFAM" id="SSF51445">
    <property type="entry name" value="(Trans)glycosidases"/>
    <property type="match status" value="1"/>
</dbReference>
<accession>A0AAN9UXT6</accession>
<gene>
    <name evidence="13" type="primary">CHT4_2</name>
    <name evidence="13" type="ORF">SLS62_002798</name>
</gene>
<dbReference type="Pfam" id="PF00704">
    <property type="entry name" value="Glyco_hydro_18"/>
    <property type="match status" value="1"/>
</dbReference>
<evidence type="ECO:0000256" key="4">
    <source>
        <dbReference type="ARBA" id="ARBA00012729"/>
    </source>
</evidence>
<evidence type="ECO:0000256" key="7">
    <source>
        <dbReference type="ARBA" id="ARBA00023024"/>
    </source>
</evidence>
<evidence type="ECO:0000256" key="6">
    <source>
        <dbReference type="ARBA" id="ARBA00022801"/>
    </source>
</evidence>
<dbReference type="InterPro" id="IPR001223">
    <property type="entry name" value="Glyco_hydro18_cat"/>
</dbReference>
<dbReference type="SUPFAM" id="SSF54556">
    <property type="entry name" value="Chitinase insertion domain"/>
    <property type="match status" value="1"/>
</dbReference>
<keyword evidence="9 11" id="KW-0326">Glycosidase</keyword>
<evidence type="ECO:0000256" key="8">
    <source>
        <dbReference type="ARBA" id="ARBA00023277"/>
    </source>
</evidence>
<comment type="catalytic activity">
    <reaction evidence="1">
        <text>Random endo-hydrolysis of N-acetyl-beta-D-glucosaminide (1-&gt;4)-beta-linkages in chitin and chitodextrins.</text>
        <dbReference type="EC" id="3.2.1.14"/>
    </reaction>
</comment>
<feature type="domain" description="GH18" evidence="12">
    <location>
        <begin position="37"/>
        <end position="417"/>
    </location>
</feature>
<organism evidence="13 14">
    <name type="scientific">Diatrype stigma</name>
    <dbReference type="NCBI Taxonomy" id="117547"/>
    <lineage>
        <taxon>Eukaryota</taxon>
        <taxon>Fungi</taxon>
        <taxon>Dikarya</taxon>
        <taxon>Ascomycota</taxon>
        <taxon>Pezizomycotina</taxon>
        <taxon>Sordariomycetes</taxon>
        <taxon>Xylariomycetidae</taxon>
        <taxon>Xylariales</taxon>
        <taxon>Diatrypaceae</taxon>
        <taxon>Diatrype</taxon>
    </lineage>
</organism>
<dbReference type="AlphaFoldDB" id="A0AAN9UXT6"/>
<keyword evidence="5" id="KW-0964">Secreted</keyword>
<dbReference type="GO" id="GO:0005576">
    <property type="term" value="C:extracellular region"/>
    <property type="evidence" value="ECO:0007669"/>
    <property type="project" value="UniProtKB-SubCell"/>
</dbReference>
<dbReference type="Proteomes" id="UP001320420">
    <property type="component" value="Unassembled WGS sequence"/>
</dbReference>
<dbReference type="PANTHER" id="PTHR11177">
    <property type="entry name" value="CHITINASE"/>
    <property type="match status" value="1"/>
</dbReference>
<dbReference type="Gene3D" id="3.20.20.80">
    <property type="entry name" value="Glycosidases"/>
    <property type="match status" value="1"/>
</dbReference>
<comment type="subcellular location">
    <subcellularLocation>
        <location evidence="2">Secreted</location>
    </subcellularLocation>
</comment>
<evidence type="ECO:0000256" key="2">
    <source>
        <dbReference type="ARBA" id="ARBA00004613"/>
    </source>
</evidence>
<keyword evidence="10" id="KW-0624">Polysaccharide degradation</keyword>
<dbReference type="Gene3D" id="3.10.50.10">
    <property type="match status" value="1"/>
</dbReference>
<dbReference type="PROSITE" id="PS51910">
    <property type="entry name" value="GH18_2"/>
    <property type="match status" value="1"/>
</dbReference>
<name>A0AAN9UXT6_9PEZI</name>
<proteinExistence type="inferred from homology"/>
<comment type="similarity">
    <text evidence="3">Belongs to the glycosyl hydrolase 18 family. Chitinase class V subfamily.</text>
</comment>
<keyword evidence="7" id="KW-0146">Chitin degradation</keyword>
<dbReference type="SMART" id="SM00636">
    <property type="entry name" value="Glyco_18"/>
    <property type="match status" value="1"/>
</dbReference>
<evidence type="ECO:0000313" key="14">
    <source>
        <dbReference type="Proteomes" id="UP001320420"/>
    </source>
</evidence>
<dbReference type="InterPro" id="IPR011583">
    <property type="entry name" value="Chitinase_II/V-like_cat"/>
</dbReference>
<protein>
    <recommendedName>
        <fullName evidence="4">chitinase</fullName>
        <ecNumber evidence="4">3.2.1.14</ecNumber>
    </recommendedName>
</protein>
<keyword evidence="6 11" id="KW-0378">Hydrolase</keyword>
<dbReference type="EC" id="3.2.1.14" evidence="4"/>
<dbReference type="InterPro" id="IPR050314">
    <property type="entry name" value="Glycosyl_Hydrlase_18"/>
</dbReference>
<evidence type="ECO:0000256" key="11">
    <source>
        <dbReference type="RuleBase" id="RU000489"/>
    </source>
</evidence>
<comment type="caution">
    <text evidence="13">The sequence shown here is derived from an EMBL/GenBank/DDBJ whole genome shotgun (WGS) entry which is preliminary data.</text>
</comment>
<dbReference type="InterPro" id="IPR001579">
    <property type="entry name" value="Glyco_hydro_18_chit_AS"/>
</dbReference>
<dbReference type="PANTHER" id="PTHR11177:SF384">
    <property type="entry name" value="CHITINASE"/>
    <property type="match status" value="1"/>
</dbReference>
<evidence type="ECO:0000259" key="12">
    <source>
        <dbReference type="PROSITE" id="PS51910"/>
    </source>
</evidence>
<dbReference type="EMBL" id="JAKJXP020000014">
    <property type="protein sequence ID" value="KAK7755292.1"/>
    <property type="molecule type" value="Genomic_DNA"/>
</dbReference>
<dbReference type="InterPro" id="IPR017853">
    <property type="entry name" value="GH"/>
</dbReference>
<evidence type="ECO:0000313" key="13">
    <source>
        <dbReference type="EMBL" id="KAK7755292.1"/>
    </source>
</evidence>
<dbReference type="GO" id="GO:0000272">
    <property type="term" value="P:polysaccharide catabolic process"/>
    <property type="evidence" value="ECO:0007669"/>
    <property type="project" value="UniProtKB-KW"/>
</dbReference>
<evidence type="ECO:0000256" key="9">
    <source>
        <dbReference type="ARBA" id="ARBA00023295"/>
    </source>
</evidence>
<keyword evidence="8" id="KW-0119">Carbohydrate metabolism</keyword>
<evidence type="ECO:0000256" key="1">
    <source>
        <dbReference type="ARBA" id="ARBA00000822"/>
    </source>
</evidence>
<evidence type="ECO:0000256" key="3">
    <source>
        <dbReference type="ARBA" id="ARBA00008682"/>
    </source>
</evidence>
<sequence>MFNLAAQGCWGYQAYLHIRVKYSLGQMPEMESDPIASGTAAYRKTLAEDVDSYGYNPRDLPADQLTHVLHAFANVNKQDGTVYSADPYADLEKHYPGDSWEEPGHNAYGIAKQLYVQKRRHRRLKTLLSIGGWSYSRGGSFAAVAASEAARRTFARSAVRLVADWGLDGIDVDWEYPRAGAEAAAYVALLAACRAALDDYAARTSTGSPYHFLLTVATAAGPDNYRAMDLRGMDPYVDAWHLMSYDYAGSWGDRTGHASNLFADDAGDGGSATPYSTDTAVQYYLAQGIRPDKLLLGLPLYGRSFEDTDGLGKPYSGVGSSSGADGNWEAGVWDYKVLPRPGATERYDDVAKAAYSYGSGPGSRELITYDNVRSTAEKARYIADQRGLGGAFFWEGSGDRTDDRSLVRTMAVRLGNLDASENNLRYPTSQYDNIRNGMPS</sequence>
<dbReference type="FunFam" id="3.10.50.10:FF:000005">
    <property type="entry name" value="Endochitinase B1"/>
    <property type="match status" value="1"/>
</dbReference>
<evidence type="ECO:0000256" key="5">
    <source>
        <dbReference type="ARBA" id="ARBA00022525"/>
    </source>
</evidence>
<dbReference type="PROSITE" id="PS01095">
    <property type="entry name" value="GH18_1"/>
    <property type="match status" value="1"/>
</dbReference>
<dbReference type="GO" id="GO:0008061">
    <property type="term" value="F:chitin binding"/>
    <property type="evidence" value="ECO:0007669"/>
    <property type="project" value="InterPro"/>
</dbReference>
<evidence type="ECO:0000256" key="10">
    <source>
        <dbReference type="ARBA" id="ARBA00023326"/>
    </source>
</evidence>
<keyword evidence="14" id="KW-1185">Reference proteome</keyword>
<reference evidence="13 14" key="1">
    <citation type="submission" date="2024-02" db="EMBL/GenBank/DDBJ databases">
        <title>De novo assembly and annotation of 12 fungi associated with fruit tree decline syndrome in Ontario, Canada.</title>
        <authorList>
            <person name="Sulman M."/>
            <person name="Ellouze W."/>
            <person name="Ilyukhin E."/>
        </authorList>
    </citation>
    <scope>NUCLEOTIDE SEQUENCE [LARGE SCALE GENOMIC DNA]</scope>
    <source>
        <strain evidence="13 14">M11/M66-122</strain>
    </source>
</reference>